<comment type="catalytic activity">
    <reaction evidence="11">
        <text>ATP + H2O = ADP + phosphate + H(+)</text>
        <dbReference type="Rhea" id="RHEA:13065"/>
        <dbReference type="ChEBI" id="CHEBI:15377"/>
        <dbReference type="ChEBI" id="CHEBI:15378"/>
        <dbReference type="ChEBI" id="CHEBI:30616"/>
        <dbReference type="ChEBI" id="CHEBI:43474"/>
        <dbReference type="ChEBI" id="CHEBI:456216"/>
        <dbReference type="EC" id="5.6.2.3"/>
    </reaction>
</comment>
<keyword evidence="3 11" id="KW-0227">DNA damage</keyword>
<dbReference type="SUPFAM" id="SSF52540">
    <property type="entry name" value="P-loop containing nucleoside triphosphate hydrolases"/>
    <property type="match status" value="1"/>
</dbReference>
<comment type="function">
    <text evidence="11">A helicase/nuclease that prepares dsDNA breaks (DSB) for recombinational DNA repair. Binds to DSBs and unwinds DNA via a highly rapid and processive ATP-dependent bidirectional helicase activity. Unwinds dsDNA until it encounters a Chi (crossover hotspot instigator) sequence from the 3' direction. Cuts ssDNA a few nucleotides 3' to the Chi site. The properties and activities of the enzyme are changed at Chi. The Chi-altered holoenzyme produces a long 3'-ssDNA overhang and facilitates RecA-binding to the ssDNA for homologous DNA recombination and repair. Holoenzyme degrades any linearized DNA that is unable to undergo homologous recombination. In the holoenzyme this subunit has ssDNA-dependent ATPase and 5'-3' helicase activity. When added to pre-assembled RecBC greatly stimulates nuclease activity and augments holoenzyme processivity. Negatively regulates the RecA-loading ability of RecBCD.</text>
</comment>
<keyword evidence="6 11" id="KW-0269">Exonuclease</keyword>
<dbReference type="HAMAP" id="MF_01487">
    <property type="entry name" value="RecD"/>
    <property type="match status" value="1"/>
</dbReference>
<keyword evidence="15" id="KW-1185">Reference proteome</keyword>
<keyword evidence="1 11" id="KW-0540">Nuclease</keyword>
<dbReference type="CDD" id="cd18809">
    <property type="entry name" value="SF1_C_RecD"/>
    <property type="match status" value="1"/>
</dbReference>
<dbReference type="InterPro" id="IPR006344">
    <property type="entry name" value="RecD"/>
</dbReference>
<feature type="domain" description="RecBCD enzyme subunit RecD N-terminal" evidence="13">
    <location>
        <begin position="18"/>
        <end position="137"/>
    </location>
</feature>
<organism evidence="14 15">
    <name type="scientific">Pseudidiomarina taiwanensis</name>
    <dbReference type="NCBI Taxonomy" id="337250"/>
    <lineage>
        <taxon>Bacteria</taxon>
        <taxon>Pseudomonadati</taxon>
        <taxon>Pseudomonadota</taxon>
        <taxon>Gammaproteobacteria</taxon>
        <taxon>Alteromonadales</taxon>
        <taxon>Idiomarinaceae</taxon>
        <taxon>Pseudidiomarina</taxon>
    </lineage>
</organism>
<dbReference type="InterPro" id="IPR027417">
    <property type="entry name" value="P-loop_NTPase"/>
</dbReference>
<dbReference type="GO" id="GO:0009338">
    <property type="term" value="C:exodeoxyribonuclease V complex"/>
    <property type="evidence" value="ECO:0007669"/>
    <property type="project" value="InterPro"/>
</dbReference>
<dbReference type="GO" id="GO:0043139">
    <property type="term" value="F:5'-3' DNA helicase activity"/>
    <property type="evidence" value="ECO:0007669"/>
    <property type="project" value="UniProtKB-UniRule"/>
</dbReference>
<keyword evidence="9 11" id="KW-0234">DNA repair</keyword>
<dbReference type="RefSeq" id="WP_126827766.1">
    <property type="nucleotide sequence ID" value="NZ_PIQG01000003.1"/>
</dbReference>
<evidence type="ECO:0000256" key="11">
    <source>
        <dbReference type="HAMAP-Rule" id="MF_01487"/>
    </source>
</evidence>
<dbReference type="InterPro" id="IPR027785">
    <property type="entry name" value="UvrD-like_helicase_C"/>
</dbReference>
<dbReference type="Pfam" id="PF13538">
    <property type="entry name" value="UvrD_C_2"/>
    <property type="match status" value="1"/>
</dbReference>
<keyword evidence="4 11" id="KW-0378">Hydrolase</keyword>
<dbReference type="Gene3D" id="3.40.50.300">
    <property type="entry name" value="P-loop containing nucleotide triphosphate hydrolases"/>
    <property type="match status" value="3"/>
</dbReference>
<keyword evidence="8 11" id="KW-0238">DNA-binding</keyword>
<dbReference type="GO" id="GO:0016887">
    <property type="term" value="F:ATP hydrolysis activity"/>
    <property type="evidence" value="ECO:0007669"/>
    <property type="project" value="RHEA"/>
</dbReference>
<comment type="subunit">
    <text evidence="11">Heterotrimer of RecB, RecC and RecD. All subunits contribute to DNA-binding.</text>
</comment>
<evidence type="ECO:0000313" key="14">
    <source>
        <dbReference type="EMBL" id="RUO76796.1"/>
    </source>
</evidence>
<reference evidence="14 15" key="1">
    <citation type="journal article" date="2011" name="Front. Microbiol.">
        <title>Genomic signatures of strain selection and enhancement in Bacillus atrophaeus var. globigii, a historical biowarfare simulant.</title>
        <authorList>
            <person name="Gibbons H.S."/>
            <person name="Broomall S.M."/>
            <person name="McNew L.A."/>
            <person name="Daligault H."/>
            <person name="Chapman C."/>
            <person name="Bruce D."/>
            <person name="Karavis M."/>
            <person name="Krepps M."/>
            <person name="McGregor P.A."/>
            <person name="Hong C."/>
            <person name="Park K.H."/>
            <person name="Akmal A."/>
            <person name="Feldman A."/>
            <person name="Lin J.S."/>
            <person name="Chang W.E."/>
            <person name="Higgs B.W."/>
            <person name="Demirev P."/>
            <person name="Lindquist J."/>
            <person name="Liem A."/>
            <person name="Fochler E."/>
            <person name="Read T.D."/>
            <person name="Tapia R."/>
            <person name="Johnson S."/>
            <person name="Bishop-Lilly K.A."/>
            <person name="Detter C."/>
            <person name="Han C."/>
            <person name="Sozhamannan S."/>
            <person name="Rosenzweig C.N."/>
            <person name="Skowronski E.W."/>
        </authorList>
    </citation>
    <scope>NUCLEOTIDE SEQUENCE [LARGE SCALE GENOMIC DNA]</scope>
    <source>
        <strain evidence="14 15">PIT1</strain>
    </source>
</reference>
<evidence type="ECO:0000313" key="15">
    <source>
        <dbReference type="Proteomes" id="UP000288279"/>
    </source>
</evidence>
<feature type="binding site" evidence="11">
    <location>
        <begin position="203"/>
        <end position="210"/>
    </location>
    <ligand>
        <name>ATP</name>
        <dbReference type="ChEBI" id="CHEBI:30616"/>
    </ligand>
</feature>
<dbReference type="GO" id="GO:0000724">
    <property type="term" value="P:double-strand break repair via homologous recombination"/>
    <property type="evidence" value="ECO:0007669"/>
    <property type="project" value="UniProtKB-UniRule"/>
</dbReference>
<dbReference type="GO" id="GO:0017116">
    <property type="term" value="F:single-stranded DNA helicase activity"/>
    <property type="evidence" value="ECO:0007669"/>
    <property type="project" value="TreeGrafter"/>
</dbReference>
<gene>
    <name evidence="11 14" type="primary">recD</name>
    <name evidence="14" type="ORF">CWI83_07685</name>
</gene>
<dbReference type="PANTHER" id="PTHR43788">
    <property type="entry name" value="DNA2/NAM7 HELICASE FAMILY MEMBER"/>
    <property type="match status" value="1"/>
</dbReference>
<keyword evidence="7 11" id="KW-0067">ATP-binding</keyword>
<dbReference type="EMBL" id="PIQG01000003">
    <property type="protein sequence ID" value="RUO76796.1"/>
    <property type="molecule type" value="Genomic_DNA"/>
</dbReference>
<dbReference type="InterPro" id="IPR041851">
    <property type="entry name" value="RecD_N_sf"/>
</dbReference>
<dbReference type="Pfam" id="PF13245">
    <property type="entry name" value="AAA_19"/>
    <property type="match status" value="1"/>
</dbReference>
<dbReference type="NCBIfam" id="TIGR01447">
    <property type="entry name" value="recD"/>
    <property type="match status" value="1"/>
</dbReference>
<feature type="domain" description="UvrD-like helicase C-terminal" evidence="12">
    <location>
        <begin position="595"/>
        <end position="641"/>
    </location>
</feature>
<name>A0A432ZFQ1_9GAMM</name>
<proteinExistence type="inferred from homology"/>
<sequence length="663" mass="73500">MNGVSVSTIWQALEVWQQQGWLRALDINFGRYLQRQLGDSEQSLQVAVLATLVSHKLGQGHPCLKLAELRRNPDAYLHILPEHLRLNPQALDQSLAAFLPDQIFAQQEPMQWLETLQQSVVCKGEQSPLVVVEDAIYLRRMWNYEQGISVDLQRRMTQQVPITAPQVAEHLTALFGPPQAPQVSWQRLACAMAVKSGFSMITGGPGTGKTYTVVRLLALLQALHTGAQPLRIRLAAPTGKAAARMTESIAAERANLPNNYQQLLNTGAETELTAVTLHRLLGSQPGTREFVHHRQHQLAIDVLIVDEASMIDIEMMAAMCAALPSKARLILLGDKDQLASVEAGAVLGQLCAGADAGGYQPATANWLEQATGEAIPANYIATTDTVAPYLQHTVMLRESRRFDAEKGIGKLAFEINQQQTTWLKSWLADSAQATQANPSLANIALLQPQTAVANEFYQFVKAGLQPLQQSLAERPEPSATDIEFAEWAARVLRQLGQFQLLTAVREGEWGMQGLNQMLESWFRPSTNSRERWYHGRPVMMTHNDYQLDLRNGDIGIALATRPDEPLRVAFPALGESTELPVRWLMPSRLNQVETVYAMTVHKSQGSEFVHTALVLPAHDSPILTKELLYTGVTRAREQFTLIAAQPKLALKATQRRVERYGGL</sequence>
<accession>A0A432ZFQ1</accession>
<dbReference type="AlphaFoldDB" id="A0A432ZFQ1"/>
<dbReference type="GO" id="GO:0008854">
    <property type="term" value="F:exodeoxyribonuclease V activity"/>
    <property type="evidence" value="ECO:0007669"/>
    <property type="project" value="InterPro"/>
</dbReference>
<evidence type="ECO:0000256" key="10">
    <source>
        <dbReference type="ARBA" id="ARBA00023235"/>
    </source>
</evidence>
<dbReference type="InterPro" id="IPR050534">
    <property type="entry name" value="Coronavir_polyprotein_1ab"/>
</dbReference>
<dbReference type="InterPro" id="IPR049550">
    <property type="entry name" value="RecD_N"/>
</dbReference>
<evidence type="ECO:0000256" key="8">
    <source>
        <dbReference type="ARBA" id="ARBA00023125"/>
    </source>
</evidence>
<dbReference type="GO" id="GO:0005524">
    <property type="term" value="F:ATP binding"/>
    <property type="evidence" value="ECO:0007669"/>
    <property type="project" value="UniProtKB-UniRule"/>
</dbReference>
<keyword evidence="5 11" id="KW-0347">Helicase</keyword>
<comment type="caution">
    <text evidence="14">The sequence shown here is derived from an EMBL/GenBank/DDBJ whole genome shotgun (WGS) entry which is preliminary data.</text>
</comment>
<evidence type="ECO:0000259" key="12">
    <source>
        <dbReference type="Pfam" id="PF13538"/>
    </source>
</evidence>
<comment type="similarity">
    <text evidence="11">Belongs to the RecD family.</text>
</comment>
<evidence type="ECO:0000256" key="1">
    <source>
        <dbReference type="ARBA" id="ARBA00022722"/>
    </source>
</evidence>
<evidence type="ECO:0000256" key="5">
    <source>
        <dbReference type="ARBA" id="ARBA00022806"/>
    </source>
</evidence>
<evidence type="ECO:0000256" key="6">
    <source>
        <dbReference type="ARBA" id="ARBA00022839"/>
    </source>
</evidence>
<keyword evidence="2 11" id="KW-0547">Nucleotide-binding</keyword>
<dbReference type="Proteomes" id="UP000288279">
    <property type="component" value="Unassembled WGS sequence"/>
</dbReference>
<dbReference type="GO" id="GO:0003677">
    <property type="term" value="F:DNA binding"/>
    <property type="evidence" value="ECO:0007669"/>
    <property type="project" value="UniProtKB-UniRule"/>
</dbReference>
<dbReference type="EC" id="5.6.2.3" evidence="11"/>
<dbReference type="CDD" id="cd17933">
    <property type="entry name" value="DEXSc_RecD-like"/>
    <property type="match status" value="1"/>
</dbReference>
<evidence type="ECO:0000256" key="4">
    <source>
        <dbReference type="ARBA" id="ARBA00022801"/>
    </source>
</evidence>
<comment type="miscellaneous">
    <text evidence="11">In the RecBCD complex, RecB has a slow 3'-5' helicase, an exonuclease activity and loads RecA onto ssDNA, RecD has a fast 5'-3' helicase activity, while RecC stimulates the ATPase and processivity of the RecB helicase and contributes to recognition of the Chi site.</text>
</comment>
<dbReference type="Gene3D" id="1.10.10.1020">
    <property type="entry name" value="RecBCD complex, subunit RecD, N-terminal domain"/>
    <property type="match status" value="1"/>
</dbReference>
<evidence type="ECO:0000259" key="13">
    <source>
        <dbReference type="Pfam" id="PF21185"/>
    </source>
</evidence>
<evidence type="ECO:0000256" key="2">
    <source>
        <dbReference type="ARBA" id="ARBA00022741"/>
    </source>
</evidence>
<evidence type="ECO:0000256" key="9">
    <source>
        <dbReference type="ARBA" id="ARBA00023204"/>
    </source>
</evidence>
<dbReference type="Pfam" id="PF21185">
    <property type="entry name" value="RecD_N"/>
    <property type="match status" value="1"/>
</dbReference>
<protein>
    <recommendedName>
        <fullName evidence="11">RecBCD enzyme subunit RecD</fullName>
        <ecNumber evidence="11">5.6.2.3</ecNumber>
    </recommendedName>
    <alternativeName>
        <fullName evidence="11">DNA 5'-3' helicase subunit RecD</fullName>
    </alternativeName>
    <alternativeName>
        <fullName evidence="11">Exonuclease V subunit RecD</fullName>
        <shortName evidence="11">ExoV subunit RecD</shortName>
    </alternativeName>
    <alternativeName>
        <fullName evidence="11">Helicase/nuclease RecBCD subunit RecD</fullName>
    </alternativeName>
</protein>
<evidence type="ECO:0000256" key="7">
    <source>
        <dbReference type="ARBA" id="ARBA00022840"/>
    </source>
</evidence>
<dbReference type="PANTHER" id="PTHR43788:SF6">
    <property type="entry name" value="DNA HELICASE B"/>
    <property type="match status" value="1"/>
</dbReference>
<keyword evidence="10 11" id="KW-0413">Isomerase</keyword>
<evidence type="ECO:0000256" key="3">
    <source>
        <dbReference type="ARBA" id="ARBA00022763"/>
    </source>
</evidence>
<dbReference type="OrthoDB" id="9803432at2"/>